<dbReference type="Proteomes" id="UP001278766">
    <property type="component" value="Unassembled WGS sequence"/>
</dbReference>
<comment type="caution">
    <text evidence="2">The sequence shown here is derived from an EMBL/GenBank/DDBJ whole genome shotgun (WGS) entry which is preliminary data.</text>
</comment>
<name>A0AAE0H5G4_9PEZI</name>
<dbReference type="RefSeq" id="XP_062653819.1">
    <property type="nucleotide sequence ID" value="XM_062808527.1"/>
</dbReference>
<dbReference type="AlphaFoldDB" id="A0AAE0H5G4"/>
<keyword evidence="3" id="KW-1185">Reference proteome</keyword>
<gene>
    <name evidence="2" type="ORF">B0H64DRAFT_62347</name>
</gene>
<feature type="region of interest" description="Disordered" evidence="1">
    <location>
        <begin position="1"/>
        <end position="35"/>
    </location>
</feature>
<dbReference type="GeneID" id="87845475"/>
<reference evidence="2" key="1">
    <citation type="journal article" date="2023" name="Mol. Phylogenet. Evol.">
        <title>Genome-scale phylogeny and comparative genomics of the fungal order Sordariales.</title>
        <authorList>
            <person name="Hensen N."/>
            <person name="Bonometti L."/>
            <person name="Westerberg I."/>
            <person name="Brannstrom I.O."/>
            <person name="Guillou S."/>
            <person name="Cros-Aarteil S."/>
            <person name="Calhoun S."/>
            <person name="Haridas S."/>
            <person name="Kuo A."/>
            <person name="Mondo S."/>
            <person name="Pangilinan J."/>
            <person name="Riley R."/>
            <person name="LaButti K."/>
            <person name="Andreopoulos B."/>
            <person name="Lipzen A."/>
            <person name="Chen C."/>
            <person name="Yan M."/>
            <person name="Daum C."/>
            <person name="Ng V."/>
            <person name="Clum A."/>
            <person name="Steindorff A."/>
            <person name="Ohm R.A."/>
            <person name="Martin F."/>
            <person name="Silar P."/>
            <person name="Natvig D.O."/>
            <person name="Lalanne C."/>
            <person name="Gautier V."/>
            <person name="Ament-Velasquez S.L."/>
            <person name="Kruys A."/>
            <person name="Hutchinson M.I."/>
            <person name="Powell A.J."/>
            <person name="Barry K."/>
            <person name="Miller A.N."/>
            <person name="Grigoriev I.V."/>
            <person name="Debuchy R."/>
            <person name="Gladieux P."/>
            <person name="Hiltunen Thoren M."/>
            <person name="Johannesson H."/>
        </authorList>
    </citation>
    <scope>NUCLEOTIDE SEQUENCE</scope>
    <source>
        <strain evidence="2">CBS 168.71</strain>
    </source>
</reference>
<protein>
    <submittedName>
        <fullName evidence="2">Uncharacterized protein</fullName>
    </submittedName>
</protein>
<evidence type="ECO:0000256" key="1">
    <source>
        <dbReference type="SAM" id="MobiDB-lite"/>
    </source>
</evidence>
<evidence type="ECO:0000313" key="2">
    <source>
        <dbReference type="EMBL" id="KAK3290305.1"/>
    </source>
</evidence>
<reference evidence="2" key="2">
    <citation type="submission" date="2023-06" db="EMBL/GenBank/DDBJ databases">
        <authorList>
            <consortium name="Lawrence Berkeley National Laboratory"/>
            <person name="Haridas S."/>
            <person name="Hensen N."/>
            <person name="Bonometti L."/>
            <person name="Westerberg I."/>
            <person name="Brannstrom I.O."/>
            <person name="Guillou S."/>
            <person name="Cros-Aarteil S."/>
            <person name="Calhoun S."/>
            <person name="Kuo A."/>
            <person name="Mondo S."/>
            <person name="Pangilinan J."/>
            <person name="Riley R."/>
            <person name="Labutti K."/>
            <person name="Andreopoulos B."/>
            <person name="Lipzen A."/>
            <person name="Chen C."/>
            <person name="Yanf M."/>
            <person name="Daum C."/>
            <person name="Ng V."/>
            <person name="Clum A."/>
            <person name="Steindorff A."/>
            <person name="Ohm R."/>
            <person name="Martin F."/>
            <person name="Silar P."/>
            <person name="Natvig D."/>
            <person name="Lalanne C."/>
            <person name="Gautier V."/>
            <person name="Ament-Velasquez S.L."/>
            <person name="Kruys A."/>
            <person name="Hutchinson M.I."/>
            <person name="Powell A.J."/>
            <person name="Barry K."/>
            <person name="Miller A.N."/>
            <person name="Grigoriev I.V."/>
            <person name="Debuchy R."/>
            <person name="Gladieux P."/>
            <person name="Thoren M.H."/>
            <person name="Johannesson H."/>
        </authorList>
    </citation>
    <scope>NUCLEOTIDE SEQUENCE</scope>
    <source>
        <strain evidence="2">CBS 168.71</strain>
    </source>
</reference>
<dbReference type="EMBL" id="JAUEPN010000014">
    <property type="protein sequence ID" value="KAK3290305.1"/>
    <property type="molecule type" value="Genomic_DNA"/>
</dbReference>
<feature type="region of interest" description="Disordered" evidence="1">
    <location>
        <begin position="77"/>
        <end position="103"/>
    </location>
</feature>
<feature type="compositionally biased region" description="Polar residues" evidence="1">
    <location>
        <begin position="84"/>
        <end position="93"/>
    </location>
</feature>
<proteinExistence type="predicted"/>
<feature type="compositionally biased region" description="Polar residues" evidence="1">
    <location>
        <begin position="1"/>
        <end position="11"/>
    </location>
</feature>
<evidence type="ECO:0000313" key="3">
    <source>
        <dbReference type="Proteomes" id="UP001278766"/>
    </source>
</evidence>
<sequence length="135" mass="15066">MTRQSTTQAQGRKSLPCFPLKSKAQNGRNGSPLWGWPPRTPWLSPAAQLRVVKASHFESIAIARTLDPLLECRKRDQSEITRPAGSQSLQSLPSRCPSRAKLRSKAKMAQPTVQLRNACLFRKLCFAVSLAKHNM</sequence>
<organism evidence="2 3">
    <name type="scientific">Chaetomium fimeti</name>
    <dbReference type="NCBI Taxonomy" id="1854472"/>
    <lineage>
        <taxon>Eukaryota</taxon>
        <taxon>Fungi</taxon>
        <taxon>Dikarya</taxon>
        <taxon>Ascomycota</taxon>
        <taxon>Pezizomycotina</taxon>
        <taxon>Sordariomycetes</taxon>
        <taxon>Sordariomycetidae</taxon>
        <taxon>Sordariales</taxon>
        <taxon>Chaetomiaceae</taxon>
        <taxon>Chaetomium</taxon>
    </lineage>
</organism>
<accession>A0AAE0H5G4</accession>